<evidence type="ECO:0000256" key="3">
    <source>
        <dbReference type="SAM" id="MobiDB-lite"/>
    </source>
</evidence>
<dbReference type="Gramene" id="TraesWEE_scaffold_004924_01G000100.1">
    <property type="protein sequence ID" value="TraesWEE_scaffold_004924_01G000100.1"/>
    <property type="gene ID" value="TraesWEE_scaffold_004924_01G000100"/>
</dbReference>
<dbReference type="Gramene" id="TraesSTA1D03G00496720.1">
    <property type="protein sequence ID" value="TraesSTA1D03G00496720.1"/>
    <property type="gene ID" value="TraesSTA1D03G00496720"/>
</dbReference>
<dbReference type="Gramene" id="TraesJAG1D03G00497480.1">
    <property type="protein sequence ID" value="TraesJAG1D03G00497480.1"/>
    <property type="gene ID" value="TraesJAG1D03G00497480"/>
</dbReference>
<keyword evidence="1 2" id="KW-0694">RNA-binding</keyword>
<dbReference type="Gramene" id="TraesCS1D02G218400.1">
    <property type="protein sequence ID" value="TraesCS1D02G218400.1"/>
    <property type="gene ID" value="TraesCS1D02G218400"/>
</dbReference>
<dbReference type="OrthoDB" id="591723at2759"/>
<reference evidence="5" key="2">
    <citation type="submission" date="2018-10" db="UniProtKB">
        <authorList>
            <consortium name="EnsemblPlants"/>
        </authorList>
    </citation>
    <scope>IDENTIFICATION</scope>
</reference>
<dbReference type="Gramene" id="TraesJUL1D03G00500880.1">
    <property type="protein sequence ID" value="TraesJUL1D03G00500880.1"/>
    <property type="gene ID" value="TraesJUL1D03G00500880"/>
</dbReference>
<dbReference type="Gramene" id="TraesMAC1D03G00497210.2">
    <property type="protein sequence ID" value="TraesMAC1D03G00497210.2"/>
    <property type="gene ID" value="TraesMAC1D03G00497210"/>
</dbReference>
<dbReference type="RefSeq" id="XP_044449909.1">
    <property type="nucleotide sequence ID" value="XM_044593974.1"/>
</dbReference>
<dbReference type="Gramene" id="TraesLDM1D03G00500600.1">
    <property type="protein sequence ID" value="TraesLDM1D03G00500600.1"/>
    <property type="gene ID" value="TraesLDM1D03G00500600"/>
</dbReference>
<dbReference type="SUPFAM" id="SSF54928">
    <property type="entry name" value="RNA-binding domain, RBD"/>
    <property type="match status" value="1"/>
</dbReference>
<dbReference type="Gramene" id="TraesCS1D03G0545000.2">
    <property type="protein sequence ID" value="TraesCS1D03G0545000.2.CDS"/>
    <property type="gene ID" value="TraesCS1D03G0545000"/>
</dbReference>
<organism evidence="5">
    <name type="scientific">Triticum aestivum</name>
    <name type="common">Wheat</name>
    <dbReference type="NCBI Taxonomy" id="4565"/>
    <lineage>
        <taxon>Eukaryota</taxon>
        <taxon>Viridiplantae</taxon>
        <taxon>Streptophyta</taxon>
        <taxon>Embryophyta</taxon>
        <taxon>Tracheophyta</taxon>
        <taxon>Spermatophyta</taxon>
        <taxon>Magnoliopsida</taxon>
        <taxon>Liliopsida</taxon>
        <taxon>Poales</taxon>
        <taxon>Poaceae</taxon>
        <taxon>BOP clade</taxon>
        <taxon>Pooideae</taxon>
        <taxon>Triticodae</taxon>
        <taxon>Triticeae</taxon>
        <taxon>Triticinae</taxon>
        <taxon>Triticum</taxon>
    </lineage>
</organism>
<dbReference type="OMA" id="MAMTSKR"/>
<dbReference type="SMART" id="SM00360">
    <property type="entry name" value="RRM"/>
    <property type="match status" value="1"/>
</dbReference>
<dbReference type="Gene3D" id="3.30.70.330">
    <property type="match status" value="1"/>
</dbReference>
<dbReference type="GO" id="GO:0008143">
    <property type="term" value="F:poly(A) binding"/>
    <property type="evidence" value="ECO:0000318"/>
    <property type="project" value="GO_Central"/>
</dbReference>
<keyword evidence="6" id="KW-1185">Reference proteome</keyword>
<dbReference type="Gramene" id="TraesNOR1D03G00505810.1">
    <property type="protein sequence ID" value="TraesNOR1D03G00505810.1"/>
    <property type="gene ID" value="TraesNOR1D03G00505810"/>
</dbReference>
<dbReference type="AlphaFoldDB" id="A0A3B5ZW87"/>
<dbReference type="InterPro" id="IPR000504">
    <property type="entry name" value="RRM_dom"/>
</dbReference>
<dbReference type="EnsemblPlants" id="TraesCS1D02G218400.1">
    <property type="protein sequence ID" value="TraesCS1D02G218400.1"/>
    <property type="gene ID" value="TraesCS1D02G218400"/>
</dbReference>
<dbReference type="InterPro" id="IPR012677">
    <property type="entry name" value="Nucleotide-bd_a/b_plait_sf"/>
</dbReference>
<dbReference type="STRING" id="4565.A0A3B5ZW87"/>
<dbReference type="Gramene" id="TraesROB_scaffold_002365_01G000100.1">
    <property type="protein sequence ID" value="TraesROB_scaffold_002365_01G000100.1"/>
    <property type="gene ID" value="TraesROB_scaffold_002365_01G000100"/>
</dbReference>
<accession>A0A3B5ZW87</accession>
<dbReference type="SMR" id="A0A3B5ZW87"/>
<evidence type="ECO:0000259" key="4">
    <source>
        <dbReference type="PROSITE" id="PS50102"/>
    </source>
</evidence>
<feature type="compositionally biased region" description="Gly residues" evidence="3">
    <location>
        <begin position="20"/>
        <end position="32"/>
    </location>
</feature>
<dbReference type="Proteomes" id="UP000019116">
    <property type="component" value="Chromosome 1D"/>
</dbReference>
<feature type="region of interest" description="Disordered" evidence="3">
    <location>
        <begin position="1"/>
        <end position="45"/>
    </location>
</feature>
<gene>
    <name evidence="5" type="primary">LOC123181655</name>
</gene>
<evidence type="ECO:0000256" key="1">
    <source>
        <dbReference type="ARBA" id="ARBA00022884"/>
    </source>
</evidence>
<dbReference type="Gramene" id="TraesARI1D03G00503580.1">
    <property type="protein sequence ID" value="TraesARI1D03G00503580.1"/>
    <property type="gene ID" value="TraesARI1D03G00503580"/>
</dbReference>
<name>A0A3B5ZW87_WHEAT</name>
<dbReference type="Gramene" id="TraesCAD_scaffold_003349_01G000100.1">
    <property type="protein sequence ID" value="TraesCAD_scaffold_003349_01G000100.1"/>
    <property type="gene ID" value="TraesCAD_scaffold_003349_01G000100"/>
</dbReference>
<evidence type="ECO:0000256" key="2">
    <source>
        <dbReference type="PROSITE-ProRule" id="PRU00176"/>
    </source>
</evidence>
<dbReference type="CDD" id="cd12306">
    <property type="entry name" value="RRM_II_PABPs"/>
    <property type="match status" value="1"/>
</dbReference>
<dbReference type="GeneID" id="123181655"/>
<dbReference type="PROSITE" id="PS50102">
    <property type="entry name" value="RRM"/>
    <property type="match status" value="1"/>
</dbReference>
<dbReference type="Gramene" id="TraesSYM1D03G00504830.1">
    <property type="protein sequence ID" value="TraesSYM1D03G00504830.1"/>
    <property type="gene ID" value="TraesSYM1D03G00504830"/>
</dbReference>
<sequence length="205" mass="22776">MASGNRALPIENGEVLPAAGGNGEGGNGGSGDGFNRNRSSVDQQIDDMRRRLRELEETEREMLAVAAAASHEDPAAAATALEKAEVDACSIYVGNVDYGCLPEEVQEHFQDCGTVNRVTILTDFYGNPKGYAYVEFHEAEAVQNALQLNDTELHGRPLKVCPKRTNVPGMSYHRGRRPFQPYYPPYPAFGRSPRFRRSPRFYPYY</sequence>
<evidence type="ECO:0000313" key="5">
    <source>
        <dbReference type="EnsemblPlants" id="TraesCS1D02G218400.1"/>
    </source>
</evidence>
<reference evidence="5" key="1">
    <citation type="submission" date="2018-08" db="EMBL/GenBank/DDBJ databases">
        <authorList>
            <person name="Rossello M."/>
        </authorList>
    </citation>
    <scope>NUCLEOTIDE SEQUENCE [LARGE SCALE GENOMIC DNA]</scope>
    <source>
        <strain evidence="5">cv. Chinese Spring</strain>
    </source>
</reference>
<dbReference type="Gramene" id="TraesCLE_scaffold_077030_01G000100.1">
    <property type="protein sequence ID" value="TraesCLE_scaffold_077030_01G000100.1"/>
    <property type="gene ID" value="TraesCLE_scaffold_077030_01G000100"/>
</dbReference>
<dbReference type="Gramene" id="TraesPARA_EIv1.0_0280370.1">
    <property type="protein sequence ID" value="TraesPARA_EIv1.0_0280370.1.CDS"/>
    <property type="gene ID" value="TraesPARA_EIv1.0_0280370"/>
</dbReference>
<dbReference type="Gramene" id="TraesKAR1D01G0220820.1">
    <property type="protein sequence ID" value="cds.TraesKAR1D01G0220820.1"/>
    <property type="gene ID" value="TraesKAR1D01G0220820"/>
</dbReference>
<proteinExistence type="predicted"/>
<dbReference type="PaxDb" id="4565-Traes_1DL_4A8BEE1B9.1"/>
<protein>
    <recommendedName>
        <fullName evidence="4">RRM domain-containing protein</fullName>
    </recommendedName>
</protein>
<feature type="domain" description="RRM" evidence="4">
    <location>
        <begin position="89"/>
        <end position="165"/>
    </location>
</feature>
<dbReference type="Gramene" id="TraesLAC1D03G00501140.1">
    <property type="protein sequence ID" value="TraesLAC1D03G00501140.1"/>
    <property type="gene ID" value="TraesLAC1D03G00501140"/>
</dbReference>
<evidence type="ECO:0000313" key="6">
    <source>
        <dbReference type="Proteomes" id="UP000019116"/>
    </source>
</evidence>
<dbReference type="Pfam" id="PF00076">
    <property type="entry name" value="RRM_1"/>
    <property type="match status" value="1"/>
</dbReference>
<dbReference type="PANTHER" id="PTHR23236">
    <property type="entry name" value="EUKARYOTIC TRANSLATION INITIATION FACTOR 4B/4H"/>
    <property type="match status" value="1"/>
</dbReference>
<dbReference type="PANTHER" id="PTHR23236:SF106">
    <property type="entry name" value="RRM DOMAIN-CONTAINING PROTEIN"/>
    <property type="match status" value="1"/>
</dbReference>
<dbReference type="InterPro" id="IPR035979">
    <property type="entry name" value="RBD_domain_sf"/>
</dbReference>